<dbReference type="InterPro" id="IPR029033">
    <property type="entry name" value="His_PPase_superfam"/>
</dbReference>
<dbReference type="Pfam" id="PF00300">
    <property type="entry name" value="His_Phos_1"/>
    <property type="match status" value="1"/>
</dbReference>
<dbReference type="SMART" id="SM00855">
    <property type="entry name" value="PGAM"/>
    <property type="match status" value="1"/>
</dbReference>
<accession>A0A9X1L322</accession>
<dbReference type="PANTHER" id="PTHR47623:SF1">
    <property type="entry name" value="OS09G0287300 PROTEIN"/>
    <property type="match status" value="1"/>
</dbReference>
<dbReference type="InterPro" id="IPR013078">
    <property type="entry name" value="His_Pase_superF_clade-1"/>
</dbReference>
<name>A0A9X1L322_9FLAO</name>
<dbReference type="RefSeq" id="WP_226540804.1">
    <property type="nucleotide sequence ID" value="NZ_JAJAPW010000001.1"/>
</dbReference>
<dbReference type="SUPFAM" id="SSF53254">
    <property type="entry name" value="Phosphoglycerate mutase-like"/>
    <property type="match status" value="1"/>
</dbReference>
<sequence>MKKITIVRHAKSSWEHEVTDRKRPLNSKGFRDAELVSKYLINLNLKFDYLISSNAIRAKTTANIFIENLKIDKNNCSLNSDLYDFTGENLVKIIENCSNSVNHLIIFGHNHAITNFVNTYGSLYFDNIPTCGVSILEFKIDTWRELKQGKTIKTIFPKDLK</sequence>
<proteinExistence type="predicted"/>
<evidence type="ECO:0000313" key="3">
    <source>
        <dbReference type="Proteomes" id="UP001139199"/>
    </source>
</evidence>
<dbReference type="CDD" id="cd07040">
    <property type="entry name" value="HP"/>
    <property type="match status" value="1"/>
</dbReference>
<protein>
    <submittedName>
        <fullName evidence="2">Histidine phosphatase family protein</fullName>
    </submittedName>
</protein>
<feature type="binding site" evidence="1">
    <location>
        <position position="57"/>
    </location>
    <ligand>
        <name>substrate</name>
    </ligand>
</feature>
<dbReference type="EMBL" id="JAJAPW010000001">
    <property type="protein sequence ID" value="MCB4797817.1"/>
    <property type="molecule type" value="Genomic_DNA"/>
</dbReference>
<gene>
    <name evidence="2" type="ORF">LG649_03115</name>
</gene>
<evidence type="ECO:0000256" key="1">
    <source>
        <dbReference type="PIRSR" id="PIRSR613078-2"/>
    </source>
</evidence>
<evidence type="ECO:0000313" key="2">
    <source>
        <dbReference type="EMBL" id="MCB4797817.1"/>
    </source>
</evidence>
<dbReference type="PANTHER" id="PTHR47623">
    <property type="entry name" value="OS09G0287300 PROTEIN"/>
    <property type="match status" value="1"/>
</dbReference>
<dbReference type="Proteomes" id="UP001139199">
    <property type="component" value="Unassembled WGS sequence"/>
</dbReference>
<organism evidence="2 3">
    <name type="scientific">Neotamlana laminarinivorans</name>
    <dbReference type="NCBI Taxonomy" id="2883124"/>
    <lineage>
        <taxon>Bacteria</taxon>
        <taxon>Pseudomonadati</taxon>
        <taxon>Bacteroidota</taxon>
        <taxon>Flavobacteriia</taxon>
        <taxon>Flavobacteriales</taxon>
        <taxon>Flavobacteriaceae</taxon>
        <taxon>Neotamlana</taxon>
    </lineage>
</organism>
<reference evidence="2" key="1">
    <citation type="submission" date="2021-10" db="EMBL/GenBank/DDBJ databases">
        <title>Tamlana sargassums sp. nov., and Tamlana laminarinivorans sp. nov., two new bacteria isolated from the brown alga.</title>
        <authorList>
            <person name="Li J."/>
        </authorList>
    </citation>
    <scope>NUCLEOTIDE SEQUENCE</scope>
    <source>
        <strain evidence="2">PT2-4</strain>
    </source>
</reference>
<dbReference type="Gene3D" id="3.40.50.1240">
    <property type="entry name" value="Phosphoglycerate mutase-like"/>
    <property type="match status" value="1"/>
</dbReference>
<keyword evidence="3" id="KW-1185">Reference proteome</keyword>
<comment type="caution">
    <text evidence="2">The sequence shown here is derived from an EMBL/GenBank/DDBJ whole genome shotgun (WGS) entry which is preliminary data.</text>
</comment>
<dbReference type="AlphaFoldDB" id="A0A9X1L322"/>